<dbReference type="PANTHER" id="PTHR43649">
    <property type="entry name" value="ARABINOSE-BINDING PROTEIN-RELATED"/>
    <property type="match status" value="1"/>
</dbReference>
<gene>
    <name evidence="4" type="ORF">GT003_01200</name>
</gene>
<dbReference type="AlphaFoldDB" id="A0A7X4YJP4"/>
<comment type="similarity">
    <text evidence="1">Belongs to the bacterial solute-binding protein 1 family.</text>
</comment>
<feature type="chain" id="PRO_5031567916" evidence="3">
    <location>
        <begin position="26"/>
        <end position="439"/>
    </location>
</feature>
<proteinExistence type="inferred from homology"/>
<dbReference type="Proteomes" id="UP000558113">
    <property type="component" value="Unassembled WGS sequence"/>
</dbReference>
<dbReference type="InterPro" id="IPR050490">
    <property type="entry name" value="Bact_solute-bd_prot1"/>
</dbReference>
<keyword evidence="3" id="KW-0732">Signal</keyword>
<dbReference type="Gene3D" id="3.40.190.10">
    <property type="entry name" value="Periplasmic binding protein-like II"/>
    <property type="match status" value="2"/>
</dbReference>
<evidence type="ECO:0000256" key="1">
    <source>
        <dbReference type="ARBA" id="ARBA00008520"/>
    </source>
</evidence>
<evidence type="ECO:0000313" key="4">
    <source>
        <dbReference type="EMBL" id="NBC67610.1"/>
    </source>
</evidence>
<dbReference type="SUPFAM" id="SSF53850">
    <property type="entry name" value="Periplasmic binding protein-like II"/>
    <property type="match status" value="1"/>
</dbReference>
<organism evidence="4 5">
    <name type="scientific">Paenibacillus sacheonensis</name>
    <dbReference type="NCBI Taxonomy" id="742054"/>
    <lineage>
        <taxon>Bacteria</taxon>
        <taxon>Bacillati</taxon>
        <taxon>Bacillota</taxon>
        <taxon>Bacilli</taxon>
        <taxon>Bacillales</taxon>
        <taxon>Paenibacillaceae</taxon>
        <taxon>Paenibacillus</taxon>
    </lineage>
</organism>
<sequence length="439" mass="47447">MKKSLLVSSLSLVLAASTVLSTAGAASKTGTIVIRHTQLGEAKQQRLNILKDVLARVSKEVPGVKYKLDGVDSDVNRKEKLRSEMVVNKAPAIFDLFGGSDTQLYVEANRLLDLTPILKELGLSNKFISLNEFTVNGKIYGLPIGGYQEGYFYNKDYFKAHGLKVPTTLAELEKIAAAVKKDGKTPFAQASKAAWVPLMTANTLWSRYAGPDITNGFSTGKTKWNSAPMISAFTKYQEWVKKGYFKQGELGLDYAEQRNQLIRGEAVMMYDGSWASSVFADKAQAGDMTGKVGYFALPAVAGGKGNQTYVNGGFSNGYGFSAKVKNDKKQLAFVKSFIKNMYNDEMQIRGLEADGVLPSMKVSSTKLANAKVTPLVKEIIAVGNKASGAFPAFDSLVSADVNTALSEGIQKLIGGKVTPKAMLDAVQKAQNIANSDDDF</sequence>
<feature type="signal peptide" evidence="3">
    <location>
        <begin position="1"/>
        <end position="25"/>
    </location>
</feature>
<dbReference type="OrthoDB" id="9798191at2"/>
<dbReference type="PANTHER" id="PTHR43649:SF29">
    <property type="entry name" value="OSMOPROTECTIVE COMPOUNDS-BINDING PROTEIN GGTB"/>
    <property type="match status" value="1"/>
</dbReference>
<evidence type="ECO:0000256" key="3">
    <source>
        <dbReference type="SAM" id="SignalP"/>
    </source>
</evidence>
<keyword evidence="5" id="KW-1185">Reference proteome</keyword>
<dbReference type="EMBL" id="JAAAMU010000001">
    <property type="protein sequence ID" value="NBC67610.1"/>
    <property type="molecule type" value="Genomic_DNA"/>
</dbReference>
<protein>
    <submittedName>
        <fullName evidence="4">Extracellular solute-binding protein</fullName>
    </submittedName>
</protein>
<comment type="caution">
    <text evidence="4">The sequence shown here is derived from an EMBL/GenBank/DDBJ whole genome shotgun (WGS) entry which is preliminary data.</text>
</comment>
<keyword evidence="2" id="KW-0813">Transport</keyword>
<name>A0A7X4YJP4_9BACL</name>
<accession>A0A7X4YJP4</accession>
<evidence type="ECO:0000256" key="2">
    <source>
        <dbReference type="ARBA" id="ARBA00022448"/>
    </source>
</evidence>
<dbReference type="Pfam" id="PF01547">
    <property type="entry name" value="SBP_bac_1"/>
    <property type="match status" value="1"/>
</dbReference>
<dbReference type="RefSeq" id="WP_161693573.1">
    <property type="nucleotide sequence ID" value="NZ_JAAAMU010000001.1"/>
</dbReference>
<evidence type="ECO:0000313" key="5">
    <source>
        <dbReference type="Proteomes" id="UP000558113"/>
    </source>
</evidence>
<reference evidence="4 5" key="1">
    <citation type="submission" date="2020-01" db="EMBL/GenBank/DDBJ databases">
        <title>Paenibacillus soybeanensis sp. nov. isolated from the nodules of soybean (Glycine max(L.) Merr).</title>
        <authorList>
            <person name="Wang H."/>
        </authorList>
    </citation>
    <scope>NUCLEOTIDE SEQUENCE [LARGE SCALE GENOMIC DNA]</scope>
    <source>
        <strain evidence="4 5">DSM 23054</strain>
    </source>
</reference>
<dbReference type="InterPro" id="IPR006059">
    <property type="entry name" value="SBP"/>
</dbReference>